<evidence type="ECO:0000313" key="1">
    <source>
        <dbReference type="EMBL" id="KAK8719910.1"/>
    </source>
</evidence>
<gene>
    <name evidence="1" type="ORF">OTU49_013700</name>
</gene>
<keyword evidence="2" id="KW-1185">Reference proteome</keyword>
<protein>
    <submittedName>
        <fullName evidence="1">Uncharacterized protein</fullName>
    </submittedName>
</protein>
<dbReference type="Proteomes" id="UP001445076">
    <property type="component" value="Unassembled WGS sequence"/>
</dbReference>
<feature type="non-terminal residue" evidence="1">
    <location>
        <position position="1"/>
    </location>
</feature>
<dbReference type="SUPFAM" id="SSF53756">
    <property type="entry name" value="UDP-Glycosyltransferase/glycogen phosphorylase"/>
    <property type="match status" value="1"/>
</dbReference>
<dbReference type="EMBL" id="JARKIK010001133">
    <property type="protein sequence ID" value="KAK8719910.1"/>
    <property type="molecule type" value="Genomic_DNA"/>
</dbReference>
<reference evidence="1 2" key="1">
    <citation type="journal article" date="2024" name="BMC Genomics">
        <title>Genome assembly of redclaw crayfish (Cherax quadricarinatus) provides insights into its immune adaptation and hypoxia tolerance.</title>
        <authorList>
            <person name="Liu Z."/>
            <person name="Zheng J."/>
            <person name="Li H."/>
            <person name="Fang K."/>
            <person name="Wang S."/>
            <person name="He J."/>
            <person name="Zhou D."/>
            <person name="Weng S."/>
            <person name="Chi M."/>
            <person name="Gu Z."/>
            <person name="He J."/>
            <person name="Li F."/>
            <person name="Wang M."/>
        </authorList>
    </citation>
    <scope>NUCLEOTIDE SEQUENCE [LARGE SCALE GENOMIC DNA]</scope>
    <source>
        <strain evidence="1">ZL_2023a</strain>
    </source>
</reference>
<comment type="caution">
    <text evidence="1">The sequence shown here is derived from an EMBL/GenBank/DDBJ whole genome shotgun (WGS) entry which is preliminary data.</text>
</comment>
<name>A0AAW0VSS2_CHEQU</name>
<dbReference type="AlphaFoldDB" id="A0AAW0VSS2"/>
<feature type="non-terminal residue" evidence="1">
    <location>
        <position position="117"/>
    </location>
</feature>
<evidence type="ECO:0000313" key="2">
    <source>
        <dbReference type="Proteomes" id="UP001445076"/>
    </source>
</evidence>
<organism evidence="1 2">
    <name type="scientific">Cherax quadricarinatus</name>
    <name type="common">Australian red claw crayfish</name>
    <dbReference type="NCBI Taxonomy" id="27406"/>
    <lineage>
        <taxon>Eukaryota</taxon>
        <taxon>Metazoa</taxon>
        <taxon>Ecdysozoa</taxon>
        <taxon>Arthropoda</taxon>
        <taxon>Crustacea</taxon>
        <taxon>Multicrustacea</taxon>
        <taxon>Malacostraca</taxon>
        <taxon>Eumalacostraca</taxon>
        <taxon>Eucarida</taxon>
        <taxon>Decapoda</taxon>
        <taxon>Pleocyemata</taxon>
        <taxon>Astacidea</taxon>
        <taxon>Parastacoidea</taxon>
        <taxon>Parastacidae</taxon>
        <taxon>Cherax</taxon>
    </lineage>
</organism>
<proteinExistence type="predicted"/>
<accession>A0AAW0VSS2</accession>
<sequence length="117" mass="13521">SKTRPNIEEVYIPEVDDLSSKFINPFTTSFSSVFMSLVSLMPEYCGKALHSKEIQALEKEKFDLVFMSIFMNECFYPFVDKLQVPYMHMFQNALHESMCDMAGNPQFPSVVPNFLLD</sequence>